<evidence type="ECO:0000313" key="11">
    <source>
        <dbReference type="EMBL" id="KAK9505969.1"/>
    </source>
</evidence>
<feature type="transmembrane region" description="Helical" evidence="8">
    <location>
        <begin position="498"/>
        <end position="522"/>
    </location>
</feature>
<dbReference type="InterPro" id="IPR004156">
    <property type="entry name" value="OATP"/>
</dbReference>
<proteinExistence type="inferred from homology"/>
<feature type="domain" description="Major facilitator superfamily (MFS) profile" evidence="9">
    <location>
        <begin position="37"/>
        <end position="617"/>
    </location>
</feature>
<dbReference type="InterPro" id="IPR002350">
    <property type="entry name" value="Kazal_dom"/>
</dbReference>
<organism evidence="11 12">
    <name type="scientific">Rhynocoris fuscipes</name>
    <dbReference type="NCBI Taxonomy" id="488301"/>
    <lineage>
        <taxon>Eukaryota</taxon>
        <taxon>Metazoa</taxon>
        <taxon>Ecdysozoa</taxon>
        <taxon>Arthropoda</taxon>
        <taxon>Hexapoda</taxon>
        <taxon>Insecta</taxon>
        <taxon>Pterygota</taxon>
        <taxon>Neoptera</taxon>
        <taxon>Paraneoptera</taxon>
        <taxon>Hemiptera</taxon>
        <taxon>Heteroptera</taxon>
        <taxon>Panheteroptera</taxon>
        <taxon>Cimicomorpha</taxon>
        <taxon>Reduviidae</taxon>
        <taxon>Harpactorinae</taxon>
        <taxon>Harpactorini</taxon>
        <taxon>Rhynocoris</taxon>
    </lineage>
</organism>
<dbReference type="SUPFAM" id="SSF100895">
    <property type="entry name" value="Kazal-type serine protease inhibitors"/>
    <property type="match status" value="1"/>
</dbReference>
<evidence type="ECO:0000256" key="2">
    <source>
        <dbReference type="ARBA" id="ARBA00009657"/>
    </source>
</evidence>
<keyword evidence="7" id="KW-1015">Disulfide bond</keyword>
<feature type="transmembrane region" description="Helical" evidence="8">
    <location>
        <begin position="384"/>
        <end position="403"/>
    </location>
</feature>
<evidence type="ECO:0000256" key="7">
    <source>
        <dbReference type="ARBA" id="ARBA00023157"/>
    </source>
</evidence>
<comment type="subcellular location">
    <subcellularLocation>
        <location evidence="1 8">Cell membrane</location>
        <topology evidence="1 8">Multi-pass membrane protein</topology>
    </subcellularLocation>
</comment>
<evidence type="ECO:0000256" key="3">
    <source>
        <dbReference type="ARBA" id="ARBA00022475"/>
    </source>
</evidence>
<evidence type="ECO:0000256" key="8">
    <source>
        <dbReference type="RuleBase" id="RU362056"/>
    </source>
</evidence>
<feature type="transmembrane region" description="Helical" evidence="8">
    <location>
        <begin position="347"/>
        <end position="372"/>
    </location>
</feature>
<protein>
    <recommendedName>
        <fullName evidence="8">Solute carrier organic anion transporter family member</fullName>
    </recommendedName>
</protein>
<feature type="transmembrane region" description="Helical" evidence="8">
    <location>
        <begin position="245"/>
        <end position="266"/>
    </location>
</feature>
<name>A0AAW1D4N2_9HEMI</name>
<keyword evidence="6 8" id="KW-0472">Membrane</keyword>
<dbReference type="GO" id="GO:0015347">
    <property type="term" value="F:sodium-independent organic anion transmembrane transporter activity"/>
    <property type="evidence" value="ECO:0007669"/>
    <property type="project" value="TreeGrafter"/>
</dbReference>
<dbReference type="Gene3D" id="1.20.1250.20">
    <property type="entry name" value="MFS general substrate transporter like domains"/>
    <property type="match status" value="1"/>
</dbReference>
<feature type="transmembrane region" description="Helical" evidence="8">
    <location>
        <begin position="543"/>
        <end position="569"/>
    </location>
</feature>
<feature type="transmembrane region" description="Helical" evidence="8">
    <location>
        <begin position="197"/>
        <end position="219"/>
    </location>
</feature>
<keyword evidence="4 8" id="KW-0812">Transmembrane</keyword>
<dbReference type="GO" id="GO:0006811">
    <property type="term" value="P:monoatomic ion transport"/>
    <property type="evidence" value="ECO:0007669"/>
    <property type="project" value="UniProtKB-KW"/>
</dbReference>
<gene>
    <name evidence="11" type="ORF">O3M35_009922</name>
</gene>
<sequence>MYQALEIMDVRDYVDRRYGWCYIRPRCIQVFRSVKWALFFISMGALIQGIAVNGLLHYFIPTIERHFELSSTKSGFMSGSYDIASLICLIPITYYGGQKTASKPFYIGTGVMIMGLGSFLFALPAFLSGAYQSLSAGSPLCIQHQLQTNQEQDHDYAFHYILLVFGNFLHGVGACPLFTLGVTFLDENAPPNKASIYLGLYYMMAIIGPCIGYIGGGYLSNIYVDFPSPGALDLNPDNPNWVGCWWLGFIFCAVAAIIFAIPILGLPRDLKDDSSEAGIISESLISRQVVLFSHTPTLRGLPASILAVIRRLKFDFITCAGFCEGVVISGMGSFFPKILEQQLGSSLQTTATVLGAFAIPCALFGILIGGWIIKTYQLKLDQMILFCLLMIVLSMFTVIGLFFSCPPIKIAGFHVPYPGQSDENKSLISHCNKDCHCDIRYDPVCGADKITYISPCFAGCLSSEMIGRSVKYLKCKCVNISSEDEQYADHYPCPQKCAIFYVFVTLLCIYQVFSFSACIPALTATLRSVEQDFKSLAIGIQWIIARLLGTVPGPVIFGMLFDYACVMWSPHAHKGGVCLIYDRKLISLYLGSIVLTVKTIEATFFTIAYFVRSDLYY</sequence>
<dbReference type="PROSITE" id="PS51465">
    <property type="entry name" value="KAZAL_2"/>
    <property type="match status" value="1"/>
</dbReference>
<dbReference type="Proteomes" id="UP001461498">
    <property type="component" value="Unassembled WGS sequence"/>
</dbReference>
<feature type="domain" description="Kazal-like" evidence="10">
    <location>
        <begin position="425"/>
        <end position="479"/>
    </location>
</feature>
<evidence type="ECO:0000256" key="4">
    <source>
        <dbReference type="ARBA" id="ARBA00022692"/>
    </source>
</evidence>
<keyword evidence="8" id="KW-0813">Transport</keyword>
<keyword evidence="8" id="KW-0406">Ion transport</keyword>
<dbReference type="Pfam" id="PF03137">
    <property type="entry name" value="OATP"/>
    <property type="match status" value="1"/>
</dbReference>
<dbReference type="Gene3D" id="3.30.60.30">
    <property type="match status" value="1"/>
</dbReference>
<feature type="transmembrane region" description="Helical" evidence="8">
    <location>
        <begin position="104"/>
        <end position="127"/>
    </location>
</feature>
<dbReference type="EMBL" id="JAPXFL010000006">
    <property type="protein sequence ID" value="KAK9505969.1"/>
    <property type="molecule type" value="Genomic_DNA"/>
</dbReference>
<reference evidence="11 12" key="1">
    <citation type="submission" date="2022-12" db="EMBL/GenBank/DDBJ databases">
        <title>Chromosome-level genome assembly of true bugs.</title>
        <authorList>
            <person name="Ma L."/>
            <person name="Li H."/>
        </authorList>
    </citation>
    <scope>NUCLEOTIDE SEQUENCE [LARGE SCALE GENOMIC DNA]</scope>
    <source>
        <strain evidence="11">Lab_2022b</strain>
    </source>
</reference>
<comment type="caution">
    <text evidence="11">The sequence shown here is derived from an EMBL/GenBank/DDBJ whole genome shotgun (WGS) entry which is preliminary data.</text>
</comment>
<feature type="transmembrane region" description="Helical" evidence="8">
    <location>
        <begin position="36"/>
        <end position="60"/>
    </location>
</feature>
<feature type="transmembrane region" description="Helical" evidence="8">
    <location>
        <begin position="157"/>
        <end position="185"/>
    </location>
</feature>
<dbReference type="PANTHER" id="PTHR11388">
    <property type="entry name" value="ORGANIC ANION TRANSPORTER"/>
    <property type="match status" value="1"/>
</dbReference>
<accession>A0AAW1D4N2</accession>
<evidence type="ECO:0000259" key="10">
    <source>
        <dbReference type="PROSITE" id="PS51465"/>
    </source>
</evidence>
<dbReference type="AlphaFoldDB" id="A0AAW1D4N2"/>
<dbReference type="GO" id="GO:0016323">
    <property type="term" value="C:basolateral plasma membrane"/>
    <property type="evidence" value="ECO:0007669"/>
    <property type="project" value="TreeGrafter"/>
</dbReference>
<dbReference type="InterPro" id="IPR020846">
    <property type="entry name" value="MFS_dom"/>
</dbReference>
<dbReference type="PROSITE" id="PS50850">
    <property type="entry name" value="MFS"/>
    <property type="match status" value="1"/>
</dbReference>
<keyword evidence="12" id="KW-1185">Reference proteome</keyword>
<evidence type="ECO:0000256" key="1">
    <source>
        <dbReference type="ARBA" id="ARBA00004651"/>
    </source>
</evidence>
<comment type="similarity">
    <text evidence="2 8">Belongs to the organo anion transporter (TC 2.A.60) family.</text>
</comment>
<dbReference type="NCBIfam" id="TIGR00805">
    <property type="entry name" value="oat"/>
    <property type="match status" value="1"/>
</dbReference>
<dbReference type="InterPro" id="IPR036058">
    <property type="entry name" value="Kazal_dom_sf"/>
</dbReference>
<comment type="caution">
    <text evidence="8">Lacks conserved residue(s) required for the propagation of feature annotation.</text>
</comment>
<feature type="transmembrane region" description="Helical" evidence="8">
    <location>
        <begin position="589"/>
        <end position="611"/>
    </location>
</feature>
<dbReference type="PANTHER" id="PTHR11388:SF100">
    <property type="entry name" value="SOLUTE CARRIER ORGANIC ANION TRANSPORTER FAMILY MEMBER 4A1"/>
    <property type="match status" value="1"/>
</dbReference>
<evidence type="ECO:0000313" key="12">
    <source>
        <dbReference type="Proteomes" id="UP001461498"/>
    </source>
</evidence>
<dbReference type="GO" id="GO:0043252">
    <property type="term" value="P:sodium-independent organic anion transport"/>
    <property type="evidence" value="ECO:0007669"/>
    <property type="project" value="TreeGrafter"/>
</dbReference>
<evidence type="ECO:0000256" key="6">
    <source>
        <dbReference type="ARBA" id="ARBA00023136"/>
    </source>
</evidence>
<evidence type="ECO:0000259" key="9">
    <source>
        <dbReference type="PROSITE" id="PS50850"/>
    </source>
</evidence>
<dbReference type="Pfam" id="PF07648">
    <property type="entry name" value="Kazal_2"/>
    <property type="match status" value="1"/>
</dbReference>
<dbReference type="InterPro" id="IPR036259">
    <property type="entry name" value="MFS_trans_sf"/>
</dbReference>
<feature type="transmembrane region" description="Helical" evidence="8">
    <location>
        <begin position="80"/>
        <end position="97"/>
    </location>
</feature>
<keyword evidence="3" id="KW-1003">Cell membrane</keyword>
<evidence type="ECO:0000256" key="5">
    <source>
        <dbReference type="ARBA" id="ARBA00022989"/>
    </source>
</evidence>
<dbReference type="SUPFAM" id="SSF103473">
    <property type="entry name" value="MFS general substrate transporter"/>
    <property type="match status" value="1"/>
</dbReference>
<keyword evidence="5 8" id="KW-1133">Transmembrane helix</keyword>